<evidence type="ECO:0000313" key="2">
    <source>
        <dbReference type="EMBL" id="KAJ1358762.1"/>
    </source>
</evidence>
<accession>A0AAD5N0M2</accession>
<keyword evidence="3" id="KW-1185">Reference proteome</keyword>
<organism evidence="2 3">
    <name type="scientific">Parelaphostrongylus tenuis</name>
    <name type="common">Meningeal worm</name>
    <dbReference type="NCBI Taxonomy" id="148309"/>
    <lineage>
        <taxon>Eukaryota</taxon>
        <taxon>Metazoa</taxon>
        <taxon>Ecdysozoa</taxon>
        <taxon>Nematoda</taxon>
        <taxon>Chromadorea</taxon>
        <taxon>Rhabditida</taxon>
        <taxon>Rhabditina</taxon>
        <taxon>Rhabditomorpha</taxon>
        <taxon>Strongyloidea</taxon>
        <taxon>Metastrongylidae</taxon>
        <taxon>Parelaphostrongylus</taxon>
    </lineage>
</organism>
<dbReference type="Proteomes" id="UP001196413">
    <property type="component" value="Unassembled WGS sequence"/>
</dbReference>
<feature type="compositionally biased region" description="Basic and acidic residues" evidence="1">
    <location>
        <begin position="83"/>
        <end position="96"/>
    </location>
</feature>
<reference evidence="2" key="1">
    <citation type="submission" date="2021-06" db="EMBL/GenBank/DDBJ databases">
        <title>Parelaphostrongylus tenuis whole genome reference sequence.</title>
        <authorList>
            <person name="Garwood T.J."/>
            <person name="Larsen P.A."/>
            <person name="Fountain-Jones N.M."/>
            <person name="Garbe J.R."/>
            <person name="Macchietto M.G."/>
            <person name="Kania S.A."/>
            <person name="Gerhold R.W."/>
            <person name="Richards J.E."/>
            <person name="Wolf T.M."/>
        </authorList>
    </citation>
    <scope>NUCLEOTIDE SEQUENCE</scope>
    <source>
        <strain evidence="2">MNPRO001-30</strain>
        <tissue evidence="2">Meninges</tissue>
    </source>
</reference>
<comment type="caution">
    <text evidence="2">The sequence shown here is derived from an EMBL/GenBank/DDBJ whole genome shotgun (WGS) entry which is preliminary data.</text>
</comment>
<protein>
    <submittedName>
        <fullName evidence="2">Uncharacterized protein</fullName>
    </submittedName>
</protein>
<evidence type="ECO:0000313" key="3">
    <source>
        <dbReference type="Proteomes" id="UP001196413"/>
    </source>
</evidence>
<feature type="region of interest" description="Disordered" evidence="1">
    <location>
        <begin position="79"/>
        <end position="103"/>
    </location>
</feature>
<proteinExistence type="predicted"/>
<sequence>MFMPDRIAYRSSNVTLKHVKTALVRYRLGCRANTIRTSEPFQRGQGIPTHNDASTAILDAHVPSLVHVPLLAIAARKNSKQTNVKEKERNENRKEVSYSTVFE</sequence>
<dbReference type="AlphaFoldDB" id="A0AAD5N0M2"/>
<gene>
    <name evidence="2" type="ORF">KIN20_017270</name>
</gene>
<evidence type="ECO:0000256" key="1">
    <source>
        <dbReference type="SAM" id="MobiDB-lite"/>
    </source>
</evidence>
<dbReference type="EMBL" id="JAHQIW010003460">
    <property type="protein sequence ID" value="KAJ1358762.1"/>
    <property type="molecule type" value="Genomic_DNA"/>
</dbReference>
<name>A0AAD5N0M2_PARTN</name>